<evidence type="ECO:0000256" key="5">
    <source>
        <dbReference type="ARBA" id="ARBA00023180"/>
    </source>
</evidence>
<dbReference type="GO" id="GO:0070008">
    <property type="term" value="F:serine-type exopeptidase activity"/>
    <property type="evidence" value="ECO:0007669"/>
    <property type="project" value="InterPro"/>
</dbReference>
<dbReference type="HOGENOM" id="CLU_1143960_0_0_1"/>
<keyword evidence="2" id="KW-0645">Protease</keyword>
<proteinExistence type="inferred from homology"/>
<accession>A0A0D3EBQ9</accession>
<dbReference type="PANTHER" id="PTHR11010:SF31">
    <property type="entry name" value="ALPHA_BETA-HYDROLASES SUPERFAMILY PROTEIN"/>
    <property type="match status" value="1"/>
</dbReference>
<feature type="signal peptide" evidence="6">
    <location>
        <begin position="1"/>
        <end position="19"/>
    </location>
</feature>
<evidence type="ECO:0000313" key="8">
    <source>
        <dbReference type="Proteomes" id="UP000032141"/>
    </source>
</evidence>
<name>A0A0D3EBQ9_BRAOL</name>
<organism evidence="7 8">
    <name type="scientific">Brassica oleracea var. oleracea</name>
    <dbReference type="NCBI Taxonomy" id="109376"/>
    <lineage>
        <taxon>Eukaryota</taxon>
        <taxon>Viridiplantae</taxon>
        <taxon>Streptophyta</taxon>
        <taxon>Embryophyta</taxon>
        <taxon>Tracheophyta</taxon>
        <taxon>Spermatophyta</taxon>
        <taxon>Magnoliopsida</taxon>
        <taxon>eudicotyledons</taxon>
        <taxon>Gunneridae</taxon>
        <taxon>Pentapetalae</taxon>
        <taxon>rosids</taxon>
        <taxon>malvids</taxon>
        <taxon>Brassicales</taxon>
        <taxon>Brassicaceae</taxon>
        <taxon>Brassiceae</taxon>
        <taxon>Brassica</taxon>
    </lineage>
</organism>
<evidence type="ECO:0000256" key="4">
    <source>
        <dbReference type="ARBA" id="ARBA00022801"/>
    </source>
</evidence>
<dbReference type="SUPFAM" id="SSF53474">
    <property type="entry name" value="alpha/beta-Hydrolases"/>
    <property type="match status" value="1"/>
</dbReference>
<dbReference type="Proteomes" id="UP000032141">
    <property type="component" value="Chromosome C9"/>
</dbReference>
<evidence type="ECO:0000256" key="6">
    <source>
        <dbReference type="SAM" id="SignalP"/>
    </source>
</evidence>
<comment type="similarity">
    <text evidence="1">Belongs to the peptidase S28 family.</text>
</comment>
<dbReference type="GO" id="GO:0006508">
    <property type="term" value="P:proteolysis"/>
    <property type="evidence" value="ECO:0007669"/>
    <property type="project" value="UniProtKB-KW"/>
</dbReference>
<dbReference type="Gramene" id="Bo9g124860.1">
    <property type="protein sequence ID" value="Bo9g124860.1"/>
    <property type="gene ID" value="Bo9g124860"/>
</dbReference>
<dbReference type="InterPro" id="IPR008758">
    <property type="entry name" value="Peptidase_S28"/>
</dbReference>
<keyword evidence="4" id="KW-0378">Hydrolase</keyword>
<sequence>MFACFCLLFLFFIERRFYGESTPFGKKSHKTAEILGYLNSQQALADYAIVIRSFKQNLSSEASPVVVFGGSYGGILGACSVVQAQDASVNRFKVIKRSWEELEAVSNMKHGLPEWKQACTEMVMTISCSNESMFPPYENDFEAIEEQFMSRCGVKPTLDHHRVWREENRVSVEEVWKEHYILQWNAGSLEPWRGTEEYFELVTKKGQLPKGDPEWLKEQRKQEVAIIEKWISEYYRDLEEEED</sequence>
<evidence type="ECO:0000256" key="2">
    <source>
        <dbReference type="ARBA" id="ARBA00022670"/>
    </source>
</evidence>
<dbReference type="InterPro" id="IPR029058">
    <property type="entry name" value="AB_hydrolase_fold"/>
</dbReference>
<evidence type="ECO:0000256" key="3">
    <source>
        <dbReference type="ARBA" id="ARBA00022729"/>
    </source>
</evidence>
<reference evidence="7 8" key="1">
    <citation type="journal article" date="2014" name="Genome Biol.">
        <title>Transcriptome and methylome profiling reveals relics of genome dominance in the mesopolyploid Brassica oleracea.</title>
        <authorList>
            <person name="Parkin I.A."/>
            <person name="Koh C."/>
            <person name="Tang H."/>
            <person name="Robinson S.J."/>
            <person name="Kagale S."/>
            <person name="Clarke W.E."/>
            <person name="Town C.D."/>
            <person name="Nixon J."/>
            <person name="Krishnakumar V."/>
            <person name="Bidwell S.L."/>
            <person name="Denoeud F."/>
            <person name="Belcram H."/>
            <person name="Links M.G."/>
            <person name="Just J."/>
            <person name="Clarke C."/>
            <person name="Bender T."/>
            <person name="Huebert T."/>
            <person name="Mason A.S."/>
            <person name="Pires J.C."/>
            <person name="Barker G."/>
            <person name="Moore J."/>
            <person name="Walley P.G."/>
            <person name="Manoli S."/>
            <person name="Batley J."/>
            <person name="Edwards D."/>
            <person name="Nelson M.N."/>
            <person name="Wang X."/>
            <person name="Paterson A.H."/>
            <person name="King G."/>
            <person name="Bancroft I."/>
            <person name="Chalhoub B."/>
            <person name="Sharpe A.G."/>
        </authorList>
    </citation>
    <scope>NUCLEOTIDE SEQUENCE</scope>
    <source>
        <strain evidence="7 8">cv. TO1000</strain>
    </source>
</reference>
<keyword evidence="8" id="KW-1185">Reference proteome</keyword>
<dbReference type="GO" id="GO:0008239">
    <property type="term" value="F:dipeptidyl-peptidase activity"/>
    <property type="evidence" value="ECO:0007669"/>
    <property type="project" value="TreeGrafter"/>
</dbReference>
<dbReference type="eggNOG" id="KOG2183">
    <property type="taxonomic scope" value="Eukaryota"/>
</dbReference>
<evidence type="ECO:0000256" key="1">
    <source>
        <dbReference type="ARBA" id="ARBA00011079"/>
    </source>
</evidence>
<dbReference type="PANTHER" id="PTHR11010">
    <property type="entry name" value="PROTEASE S28 PRO-X CARBOXYPEPTIDASE-RELATED"/>
    <property type="match status" value="1"/>
</dbReference>
<feature type="chain" id="PRO_5002260546" description="Peptidase S9 prolyl oligopeptidase catalytic domain-containing protein" evidence="6">
    <location>
        <begin position="20"/>
        <end position="243"/>
    </location>
</feature>
<dbReference type="AlphaFoldDB" id="A0A0D3EBQ9"/>
<evidence type="ECO:0008006" key="9">
    <source>
        <dbReference type="Google" id="ProtNLM"/>
    </source>
</evidence>
<dbReference type="EnsemblPlants" id="Bo9g124860.1">
    <property type="protein sequence ID" value="Bo9g124860.1"/>
    <property type="gene ID" value="Bo9g124860"/>
</dbReference>
<keyword evidence="3 6" id="KW-0732">Signal</keyword>
<dbReference type="Pfam" id="PF05577">
    <property type="entry name" value="Peptidase_S28"/>
    <property type="match status" value="1"/>
</dbReference>
<keyword evidence="5" id="KW-0325">Glycoprotein</keyword>
<evidence type="ECO:0000313" key="7">
    <source>
        <dbReference type="EnsemblPlants" id="Bo9g124860.1"/>
    </source>
</evidence>
<protein>
    <recommendedName>
        <fullName evidence="9">Peptidase S9 prolyl oligopeptidase catalytic domain-containing protein</fullName>
    </recommendedName>
</protein>
<dbReference type="Gene3D" id="3.40.50.1820">
    <property type="entry name" value="alpha/beta hydrolase"/>
    <property type="match status" value="1"/>
</dbReference>
<reference evidence="7" key="2">
    <citation type="submission" date="2015-03" db="UniProtKB">
        <authorList>
            <consortium name="EnsemblPlants"/>
        </authorList>
    </citation>
    <scope>IDENTIFICATION</scope>
</reference>